<name>A0EYX2_9ABAC</name>
<evidence type="ECO:0000313" key="1">
    <source>
        <dbReference type="EMBL" id="ABI35752.1"/>
    </source>
</evidence>
<evidence type="ECO:0000313" key="2">
    <source>
        <dbReference type="EMBL" id="AGS47924.1"/>
    </source>
</evidence>
<gene>
    <name evidence="3" type="ORF">QF4000076</name>
    <name evidence="2" type="ORF">wdlz-06GM80</name>
</gene>
<dbReference type="GO" id="GO:0006355">
    <property type="term" value="P:regulation of DNA-templated transcription"/>
    <property type="evidence" value="ECO:0007669"/>
    <property type="project" value="InterPro"/>
</dbReference>
<dbReference type="EMBL" id="KC960018">
    <property type="protein sequence ID" value="AGS47924.1"/>
    <property type="molecule type" value="Genomic_DNA"/>
</dbReference>
<dbReference type="Proteomes" id="UP000214344">
    <property type="component" value="Segment"/>
</dbReference>
<dbReference type="EMBL" id="MZ394738">
    <property type="protein sequence ID" value="QWV59662.1"/>
    <property type="molecule type" value="Genomic_DNA"/>
</dbReference>
<dbReference type="Pfam" id="PF05098">
    <property type="entry name" value="LEF-4"/>
    <property type="match status" value="1"/>
</dbReference>
<dbReference type="EMBL" id="DQ837165">
    <property type="protein sequence ID" value="ABI35752.1"/>
    <property type="molecule type" value="Genomic_DNA"/>
</dbReference>
<reference evidence="1" key="2">
    <citation type="submission" date="2006-07" db="EMBL/GenBank/DDBJ databases">
        <authorList>
            <person name="Zhang C.-X."/>
            <person name="Yang Z.-N."/>
            <person name="Ma X.-C."/>
            <person name="Xiao Q."/>
        </authorList>
    </citation>
    <scope>NUCLEOTIDE SEQUENCE</scope>
    <source>
        <strain evidence="1">A1</strain>
    </source>
</reference>
<dbReference type="InterPro" id="IPR007790">
    <property type="entry name" value="LEF-4"/>
</dbReference>
<dbReference type="OrthoDB" id="6452at10239"/>
<dbReference type="RefSeq" id="YP_874262.1">
    <property type="nucleotide sequence ID" value="NC_008586.1"/>
</dbReference>
<protein>
    <submittedName>
        <fullName evidence="1">Late expression factor 4</fullName>
    </submittedName>
</protein>
<organism evidence="1 4">
    <name type="scientific">Ectropis obliqua nucleopolyhedrovirus</name>
    <dbReference type="NCBI Taxonomy" id="59376"/>
    <lineage>
        <taxon>Viruses</taxon>
        <taxon>Viruses incertae sedis</taxon>
        <taxon>Naldaviricetes</taxon>
        <taxon>Lefavirales</taxon>
        <taxon>Baculoviridae</taxon>
        <taxon>Alphabaculovirus</taxon>
        <taxon>Alphabaculovirus ecobliquae</taxon>
    </lineage>
</organism>
<accession>A0EYX2</accession>
<evidence type="ECO:0000313" key="3">
    <source>
        <dbReference type="EMBL" id="QWV59662.1"/>
    </source>
</evidence>
<evidence type="ECO:0000313" key="4">
    <source>
        <dbReference type="Proteomes" id="UP000214344"/>
    </source>
</evidence>
<reference evidence="2" key="4">
    <citation type="submission" date="2013-04" db="EMBL/GenBank/DDBJ databases">
        <authorList>
            <person name="Chen J."/>
            <person name="Hu Y."/>
            <person name="Yin Y."/>
            <person name="Wang B."/>
            <person name="Zhu Y."/>
        </authorList>
    </citation>
    <scope>NUCLEOTIDE SEQUENCE</scope>
    <source>
        <strain evidence="2">Unioasis 1</strain>
    </source>
</reference>
<sequence>MMSSYIEKEISYSVNVSQDLLYKILTTYISKKFTLTQEYIDCVDENNVRTRIVADQIKSVFKIPQSLQKFVHVDKTIVVPLVKRVSIEQDVHYSKVSSNLKRIATCQVYGTEHVPSIEIKFEKVYFEKNLSDSLDASMASKAITLLNLLQNKNEHVSVDSHLGSDEILMYMRLEYEYEDNEPDPRILDYMVDIVCNIDKICESQNISPMLPYSTLQNNIIYRKFENEFMVTTANDGSAETATIVNNNLDVSIFKWAIKLDGVRGKGFITRNLMFIFMDDMRMFSGQIPKLFDINNVVAFQCELIGDKFIYITDLLHIFKYTYNNKIQYECSLDGYNIGALQAIQCLNHLADLSFDLHDNLTNHVINVKIQKFFDPPLKLHGYNTVPSDGFIVLDANLKYVKYKYKKTIELEYDKKNNKFCSLEKMLCDYTINKRDNNIQLMDKRIYECHIDNNVITVIQLRQDRFVAQLCV</sequence>
<reference evidence="3" key="5">
    <citation type="submission" date="2021-06" db="EMBL/GenBank/DDBJ databases">
        <authorList>
            <person name="Xiao Q."/>
            <person name="Zhang X.X."/>
            <person name="Tang M.J."/>
        </authorList>
    </citation>
    <scope>NUCLEOTIDE SEQUENCE</scope>
    <source>
        <strain evidence="3">QF4</strain>
    </source>
</reference>
<keyword evidence="4" id="KW-1185">Reference proteome</keyword>
<reference evidence="1 4" key="3">
    <citation type="journal article" date="2007" name="Virology">
        <title>Genome sequence and organization of a nucleopolyhedrovirus that infects the tea looper caterpillar, Ectropis obliqua.</title>
        <authorList>
            <person name="Ma X.C."/>
            <person name="Shang J.Y."/>
            <person name="Yang Z.N."/>
            <person name="Bao Y.Y."/>
            <person name="Xiao Q."/>
            <person name="Zhang C.X."/>
        </authorList>
    </citation>
    <scope>NUCLEOTIDE SEQUENCE [LARGE SCALE GENOMIC DNA]</scope>
    <source>
        <strain evidence="1 4">A1</strain>
    </source>
</reference>
<proteinExistence type="predicted"/>
<reference evidence="1 4" key="1">
    <citation type="journal article" date="2006" name="J. Microbiol.">
        <title>Morphological, phylogenetic and biological characteristics of Ectropis obliqua single-nucleocapsid nucleopolyhedrovirus.</title>
        <authorList>
            <person name="Ma X.C."/>
            <person name="Xu H.J."/>
            <person name="Tang M.J."/>
            <person name="Xiao Q."/>
            <person name="Hong J."/>
            <person name="Zhang C.X."/>
        </authorList>
    </citation>
    <scope>NUCLEOTIDE SEQUENCE [LARGE SCALE GENOMIC DNA]</scope>
    <source>
        <strain evidence="1 4">A1</strain>
    </source>
</reference>
<dbReference type="KEGG" id="vg:5176463"/>